<feature type="binding site" evidence="6">
    <location>
        <position position="128"/>
    </location>
    <ligand>
        <name>FMN</name>
        <dbReference type="ChEBI" id="CHEBI:58210"/>
    </ligand>
</feature>
<feature type="domain" description="Luciferase-like" evidence="8">
    <location>
        <begin position="6"/>
        <end position="339"/>
    </location>
</feature>
<feature type="compositionally biased region" description="Polar residues" evidence="7">
    <location>
        <begin position="276"/>
        <end position="286"/>
    </location>
</feature>
<evidence type="ECO:0000256" key="3">
    <source>
        <dbReference type="ARBA" id="ARBA00023002"/>
    </source>
</evidence>
<dbReference type="InterPro" id="IPR016215">
    <property type="entry name" value="NTA_MOA"/>
</dbReference>
<keyword evidence="10" id="KW-1185">Reference proteome</keyword>
<feature type="binding site" evidence="6">
    <location>
        <position position="124"/>
    </location>
    <ligand>
        <name>FMN</name>
        <dbReference type="ChEBI" id="CHEBI:58210"/>
    </ligand>
</feature>
<dbReference type="PIRSF" id="PIRSF000337">
    <property type="entry name" value="NTA_MOA"/>
    <property type="match status" value="1"/>
</dbReference>
<dbReference type="InterPro" id="IPR036661">
    <property type="entry name" value="Luciferase-like_sf"/>
</dbReference>
<evidence type="ECO:0000313" key="9">
    <source>
        <dbReference type="EMBL" id="MBJ3777500.1"/>
    </source>
</evidence>
<dbReference type="SUPFAM" id="SSF51679">
    <property type="entry name" value="Bacterial luciferase-like"/>
    <property type="match status" value="1"/>
</dbReference>
<evidence type="ECO:0000259" key="8">
    <source>
        <dbReference type="Pfam" id="PF00296"/>
    </source>
</evidence>
<reference evidence="9" key="1">
    <citation type="submission" date="2020-12" db="EMBL/GenBank/DDBJ databases">
        <title>Bacterial taxonomy.</title>
        <authorList>
            <person name="Pan X."/>
        </authorList>
    </citation>
    <scope>NUCLEOTIDE SEQUENCE</scope>
    <source>
        <strain evidence="9">B2012</strain>
    </source>
</reference>
<evidence type="ECO:0000256" key="4">
    <source>
        <dbReference type="ARBA" id="ARBA00023033"/>
    </source>
</evidence>
<keyword evidence="2 6" id="KW-0288">FMN</keyword>
<evidence type="ECO:0000256" key="5">
    <source>
        <dbReference type="ARBA" id="ARBA00033748"/>
    </source>
</evidence>
<accession>A0A934IRU5</accession>
<keyword evidence="1 6" id="KW-0285">Flavoprotein</keyword>
<dbReference type="InterPro" id="IPR051260">
    <property type="entry name" value="Diverse_substr_monoxygenases"/>
</dbReference>
<keyword evidence="3" id="KW-0560">Oxidoreductase</keyword>
<dbReference type="GO" id="GO:0016705">
    <property type="term" value="F:oxidoreductase activity, acting on paired donors, with incorporation or reduction of molecular oxygen"/>
    <property type="evidence" value="ECO:0007669"/>
    <property type="project" value="InterPro"/>
</dbReference>
<feature type="region of interest" description="Disordered" evidence="7">
    <location>
        <begin position="267"/>
        <end position="286"/>
    </location>
</feature>
<dbReference type="PANTHER" id="PTHR30011:SF16">
    <property type="entry name" value="C2H2 FINGER DOMAIN TRANSCRIPTION FACTOR (EUROFUNG)-RELATED"/>
    <property type="match status" value="1"/>
</dbReference>
<dbReference type="RefSeq" id="WP_198883407.1">
    <property type="nucleotide sequence ID" value="NZ_JAEKJA010000017.1"/>
</dbReference>
<proteinExistence type="inferred from homology"/>
<comment type="similarity">
    <text evidence="5">Belongs to the NtaA/SnaA/DszA monooxygenase family.</text>
</comment>
<feature type="binding site" evidence="6">
    <location>
        <position position="75"/>
    </location>
    <ligand>
        <name>FMN</name>
        <dbReference type="ChEBI" id="CHEBI:58210"/>
    </ligand>
</feature>
<evidence type="ECO:0000256" key="2">
    <source>
        <dbReference type="ARBA" id="ARBA00022643"/>
    </source>
</evidence>
<evidence type="ECO:0000313" key="10">
    <source>
        <dbReference type="Proteomes" id="UP000609531"/>
    </source>
</evidence>
<feature type="binding site" evidence="6">
    <location>
        <position position="167"/>
    </location>
    <ligand>
        <name>FMN</name>
        <dbReference type="ChEBI" id="CHEBI:58210"/>
    </ligand>
</feature>
<evidence type="ECO:0000256" key="6">
    <source>
        <dbReference type="PIRSR" id="PIRSR000337-1"/>
    </source>
</evidence>
<keyword evidence="4" id="KW-0503">Monooxygenase</keyword>
<dbReference type="EMBL" id="JAEKJA010000017">
    <property type="protein sequence ID" value="MBJ3777500.1"/>
    <property type="molecule type" value="Genomic_DNA"/>
</dbReference>
<dbReference type="Proteomes" id="UP000609531">
    <property type="component" value="Unassembled WGS sequence"/>
</dbReference>
<evidence type="ECO:0000256" key="7">
    <source>
        <dbReference type="SAM" id="MobiDB-lite"/>
    </source>
</evidence>
<dbReference type="Pfam" id="PF00296">
    <property type="entry name" value="Bac_luciferase"/>
    <property type="match status" value="1"/>
</dbReference>
<comment type="caution">
    <text evidence="9">The sequence shown here is derived from an EMBL/GenBank/DDBJ whole genome shotgun (WGS) entry which is preliminary data.</text>
</comment>
<dbReference type="Gene3D" id="3.20.20.30">
    <property type="entry name" value="Luciferase-like domain"/>
    <property type="match status" value="1"/>
</dbReference>
<feature type="binding site" evidence="6">
    <location>
        <position position="29"/>
    </location>
    <ligand>
        <name>FMN</name>
        <dbReference type="ChEBI" id="CHEBI:58210"/>
    </ligand>
</feature>
<dbReference type="AlphaFoldDB" id="A0A934IRU5"/>
<feature type="binding site" evidence="6">
    <location>
        <position position="168"/>
    </location>
    <ligand>
        <name>FMN</name>
        <dbReference type="ChEBI" id="CHEBI:58210"/>
    </ligand>
</feature>
<name>A0A934IRU5_9HYPH</name>
<protein>
    <submittedName>
        <fullName evidence="9">LLM class flavin-dependent oxidoreductase</fullName>
    </submittedName>
</protein>
<dbReference type="GO" id="GO:0004497">
    <property type="term" value="F:monooxygenase activity"/>
    <property type="evidence" value="ECO:0007669"/>
    <property type="project" value="UniProtKB-KW"/>
</dbReference>
<gene>
    <name evidence="9" type="ORF">JCR33_17460</name>
</gene>
<dbReference type="InterPro" id="IPR011251">
    <property type="entry name" value="Luciferase-like_dom"/>
</dbReference>
<dbReference type="PANTHER" id="PTHR30011">
    <property type="entry name" value="ALKANESULFONATE MONOOXYGENASE-RELATED"/>
    <property type="match status" value="1"/>
</dbReference>
<organism evidence="9 10">
    <name type="scientific">Acuticoccus mangrovi</name>
    <dbReference type="NCBI Taxonomy" id="2796142"/>
    <lineage>
        <taxon>Bacteria</taxon>
        <taxon>Pseudomonadati</taxon>
        <taxon>Pseudomonadota</taxon>
        <taxon>Alphaproteobacteria</taxon>
        <taxon>Hyphomicrobiales</taxon>
        <taxon>Amorphaceae</taxon>
        <taxon>Acuticoccus</taxon>
    </lineage>
</organism>
<sequence>MSWSDPSTIVDMVRTLEERGLFDVVVIGDQLAIASKLGNSTDVYVKYGLDGLMFDPMPLAGAIMAATSKIGVVATLNTSLWPPQVLSRAMHTLKQLSQGRTGLNIVTGVTERAKDNFDLAIRGHDASYDFAEAYLTECRNIWRDFEAADHVAVPGVPAGPVIMQAGSSDRGKDFAAANASIVLTHQNTVQSMKAFYDDIKARVRKFGRNEDDCKVFFTTKPIVGLTDEDAEQERRLLASSPEISSEIGLARFSQRIGVDLSGADLDKPLEGDVPGQTRQSTTGRSLSMYQQYYGDDKTRRPPLREVALQEAMKETTGVQGSPETVASRMIELMTEVGGDGFAIRGGLSPRKVSTFVDKVIPELQRRNAVRSAYTGTTLRDHLAQF</sequence>
<evidence type="ECO:0000256" key="1">
    <source>
        <dbReference type="ARBA" id="ARBA00022630"/>
    </source>
</evidence>